<keyword evidence="2" id="KW-0812">Transmembrane</keyword>
<evidence type="ECO:0000256" key="1">
    <source>
        <dbReference type="SAM" id="MobiDB-lite"/>
    </source>
</evidence>
<gene>
    <name evidence="3" type="ORF">LG943_18790</name>
</gene>
<keyword evidence="2" id="KW-1133">Transmembrane helix</keyword>
<protein>
    <submittedName>
        <fullName evidence="3">Uncharacterized protein</fullName>
    </submittedName>
</protein>
<feature type="compositionally biased region" description="Pro residues" evidence="1">
    <location>
        <begin position="1"/>
        <end position="21"/>
    </location>
</feature>
<proteinExistence type="predicted"/>
<evidence type="ECO:0000313" key="4">
    <source>
        <dbReference type="Proteomes" id="UP001140076"/>
    </source>
</evidence>
<dbReference type="EMBL" id="JAJAQC010000033">
    <property type="protein sequence ID" value="MDA0566346.1"/>
    <property type="molecule type" value="Genomic_DNA"/>
</dbReference>
<dbReference type="AlphaFoldDB" id="A0A9X3NXU2"/>
<keyword evidence="2" id="KW-0472">Membrane</keyword>
<feature type="compositionally biased region" description="Gly residues" evidence="1">
    <location>
        <begin position="45"/>
        <end position="58"/>
    </location>
</feature>
<evidence type="ECO:0000256" key="2">
    <source>
        <dbReference type="SAM" id="Phobius"/>
    </source>
</evidence>
<feature type="transmembrane region" description="Helical" evidence="2">
    <location>
        <begin position="71"/>
        <end position="96"/>
    </location>
</feature>
<evidence type="ECO:0000313" key="3">
    <source>
        <dbReference type="EMBL" id="MDA0566346.1"/>
    </source>
</evidence>
<dbReference type="RefSeq" id="WP_270073603.1">
    <property type="nucleotide sequence ID" value="NZ_JAJAQC010000033.1"/>
</dbReference>
<keyword evidence="4" id="KW-1185">Reference proteome</keyword>
<feature type="region of interest" description="Disordered" evidence="1">
    <location>
        <begin position="1"/>
        <end position="67"/>
    </location>
</feature>
<name>A0A9X3NXU2_9ACTN</name>
<comment type="caution">
    <text evidence="3">The sequence shown here is derived from an EMBL/GenBank/DDBJ whole genome shotgun (WGS) entry which is preliminary data.</text>
</comment>
<sequence length="297" mass="30557">MAGQPPYPPQPSQPSPEPAGPGAPGGAGGADFPGTPGGPVPPGWGGPGDPGPAGGGRPEGTPRSPMPAGRWWVIGGVGIGGAVALAVVGGILWSLAAPGPPYTVLADCRGLLPPEAVTEIPELAGGSVEGEALGAGETAEAAVLQQVECWSVNDDEDAAGLMTVSLRRYGPETRDSEYVTLQRALDRERRELTGGLAQEEATARHVEISDGVVADIRLRSLGLGEDGYAAVFSNAEDDYGTYDDMDSWAVAHFYDRNVMVQIMYQGAADMSPQAKLDTATAIAELVDRRLGETAQTA</sequence>
<reference evidence="3" key="1">
    <citation type="submission" date="2021-10" db="EMBL/GenBank/DDBJ databases">
        <title>Streptomonospora sp. nov., isolated from mangrove soil.</title>
        <authorList>
            <person name="Chen X."/>
            <person name="Ge X."/>
            <person name="Liu W."/>
        </authorList>
    </citation>
    <scope>NUCLEOTIDE SEQUENCE</scope>
    <source>
        <strain evidence="3">S1-112</strain>
    </source>
</reference>
<organism evidence="3 4">
    <name type="scientific">Streptomonospora mangrovi</name>
    <dbReference type="NCBI Taxonomy" id="2883123"/>
    <lineage>
        <taxon>Bacteria</taxon>
        <taxon>Bacillati</taxon>
        <taxon>Actinomycetota</taxon>
        <taxon>Actinomycetes</taxon>
        <taxon>Streptosporangiales</taxon>
        <taxon>Nocardiopsidaceae</taxon>
        <taxon>Streptomonospora</taxon>
    </lineage>
</organism>
<feature type="compositionally biased region" description="Gly residues" evidence="1">
    <location>
        <begin position="22"/>
        <end position="35"/>
    </location>
</feature>
<accession>A0A9X3NXU2</accession>
<dbReference type="Proteomes" id="UP001140076">
    <property type="component" value="Unassembled WGS sequence"/>
</dbReference>